<dbReference type="OrthoDB" id="498204at2759"/>
<evidence type="ECO:0000259" key="4">
    <source>
        <dbReference type="Pfam" id="PF01266"/>
    </source>
</evidence>
<evidence type="ECO:0000256" key="1">
    <source>
        <dbReference type="ARBA" id="ARBA00023002"/>
    </source>
</evidence>
<dbReference type="GO" id="GO:0005737">
    <property type="term" value="C:cytoplasm"/>
    <property type="evidence" value="ECO:0007669"/>
    <property type="project" value="TreeGrafter"/>
</dbReference>
<comment type="caution">
    <text evidence="5">The sequence shown here is derived from an EMBL/GenBank/DDBJ whole genome shotgun (WGS) entry which is preliminary data.</text>
</comment>
<keyword evidence="1" id="KW-0560">Oxidoreductase</keyword>
<gene>
    <name evidence="5" type="ORF">OLEA9_A007557</name>
</gene>
<dbReference type="InterPro" id="IPR036188">
    <property type="entry name" value="FAD/NAD-bd_sf"/>
</dbReference>
<dbReference type="AlphaFoldDB" id="A0A8S0Q9E7"/>
<dbReference type="PANTHER" id="PTHR13847">
    <property type="entry name" value="SARCOSINE DEHYDROGENASE-RELATED"/>
    <property type="match status" value="1"/>
</dbReference>
<dbReference type="Pfam" id="PF01266">
    <property type="entry name" value="DAO"/>
    <property type="match status" value="1"/>
</dbReference>
<organism evidence="5 6">
    <name type="scientific">Olea europaea subsp. europaea</name>
    <dbReference type="NCBI Taxonomy" id="158383"/>
    <lineage>
        <taxon>Eukaryota</taxon>
        <taxon>Viridiplantae</taxon>
        <taxon>Streptophyta</taxon>
        <taxon>Embryophyta</taxon>
        <taxon>Tracheophyta</taxon>
        <taxon>Spermatophyta</taxon>
        <taxon>Magnoliopsida</taxon>
        <taxon>eudicotyledons</taxon>
        <taxon>Gunneridae</taxon>
        <taxon>Pentapetalae</taxon>
        <taxon>asterids</taxon>
        <taxon>lamiids</taxon>
        <taxon>Lamiales</taxon>
        <taxon>Oleaceae</taxon>
        <taxon>Oleeae</taxon>
        <taxon>Olea</taxon>
    </lineage>
</organism>
<keyword evidence="6" id="KW-1185">Reference proteome</keyword>
<name>A0A8S0Q9E7_OLEEU</name>
<dbReference type="Gramene" id="OE9A007557T7">
    <property type="protein sequence ID" value="OE9A007557C7"/>
    <property type="gene ID" value="OE9A007557"/>
</dbReference>
<evidence type="ECO:0000256" key="3">
    <source>
        <dbReference type="ARBA" id="ARBA00046185"/>
    </source>
</evidence>
<dbReference type="Proteomes" id="UP000594638">
    <property type="component" value="Unassembled WGS sequence"/>
</dbReference>
<evidence type="ECO:0000313" key="6">
    <source>
        <dbReference type="Proteomes" id="UP000594638"/>
    </source>
</evidence>
<proteinExistence type="predicted"/>
<protein>
    <recommendedName>
        <fullName evidence="2">FAD-dependent oxidoreductase domain-containing protein 1</fullName>
    </recommendedName>
</protein>
<dbReference type="Gene3D" id="3.50.50.60">
    <property type="entry name" value="FAD/NAD(P)-binding domain"/>
    <property type="match status" value="1"/>
</dbReference>
<feature type="domain" description="FAD dependent oxidoreductase" evidence="4">
    <location>
        <begin position="73"/>
        <end position="460"/>
    </location>
</feature>
<dbReference type="EMBL" id="CACTIH010001834">
    <property type="protein sequence ID" value="CAA2965048.1"/>
    <property type="molecule type" value="Genomic_DNA"/>
</dbReference>
<comment type="function">
    <text evidence="3">Required for the assembly of the mitochondrial membrane respiratory chain NADH dehydrogenase (Complex I). Involved in mid-late stages of complex I assembly.</text>
</comment>
<evidence type="ECO:0000313" key="5">
    <source>
        <dbReference type="EMBL" id="CAA2965048.1"/>
    </source>
</evidence>
<evidence type="ECO:0000256" key="2">
    <source>
        <dbReference type="ARBA" id="ARBA00039785"/>
    </source>
</evidence>
<reference evidence="5 6" key="1">
    <citation type="submission" date="2019-12" db="EMBL/GenBank/DDBJ databases">
        <authorList>
            <person name="Alioto T."/>
            <person name="Alioto T."/>
            <person name="Gomez Garrido J."/>
        </authorList>
    </citation>
    <scope>NUCLEOTIDE SEQUENCE [LARGE SCALE GENOMIC DNA]</scope>
</reference>
<dbReference type="SUPFAM" id="SSF54373">
    <property type="entry name" value="FAD-linked reductases, C-terminal domain"/>
    <property type="match status" value="1"/>
</dbReference>
<sequence>MASTTLTLTPALKINGVIPRFGSKFNFYGGIPSDYTNPILSCSSSIKHRTTRSKPVCSAGLNRSSGLNSHTFDVVIIGAGIIGLTIARQFLLGSNLSVGIIDAAAPCAGATGAGQGYIWKVHRDPGTEKWELVMRSHQLWEALAESIHNQGLDPLQTLGWKKTGSMLVGRTANECSALKSRVEQLLEAGLEASFLSCDDLQSEEPALMLGSEGGAAFVPDDYQIDARCTVAFIEKGNRYFAAEGRYAEFYYEPATSLLRSESSGDVVAVQTSKNTLYSKKAIIVAAGCWSGSVLHDLIKHSEIELDFPVKPRKGHLLVIENFKSLNLNHGLMELGYVNHKSATLSSTTTDSGSGYDANTSPVSMTATMDMSGRLVLGSSRQLVGFNTEIDESVITQIWERAGEFFPILKQVSLKELNKSREVRVGLRPYMPDGKPVIDHVPRISNMFLAAGHEGEGLTLVIFSFFSSLNNVLVLRKYSVLIWCTILDNTGQYNEMFGK</sequence>
<dbReference type="PANTHER" id="PTHR13847:SF287">
    <property type="entry name" value="FAD-DEPENDENT OXIDOREDUCTASE DOMAIN-CONTAINING PROTEIN 1"/>
    <property type="match status" value="1"/>
</dbReference>
<dbReference type="SUPFAM" id="SSF51905">
    <property type="entry name" value="FAD/NAD(P)-binding domain"/>
    <property type="match status" value="1"/>
</dbReference>
<accession>A0A8S0Q9E7</accession>
<dbReference type="Gene3D" id="3.30.9.10">
    <property type="entry name" value="D-Amino Acid Oxidase, subunit A, domain 2"/>
    <property type="match status" value="1"/>
</dbReference>
<dbReference type="GO" id="GO:0016491">
    <property type="term" value="F:oxidoreductase activity"/>
    <property type="evidence" value="ECO:0007669"/>
    <property type="project" value="UniProtKB-KW"/>
</dbReference>
<dbReference type="InterPro" id="IPR006076">
    <property type="entry name" value="FAD-dep_OxRdtase"/>
</dbReference>